<sequence>MRKLMLAMMALIGFTLSANAQQTPKKADKAVKETKAPATKKEEVKGPLKKDGTPDKRFKENKEPKGPLKKDGTPDKRFKENKKK</sequence>
<accession>A0A4Q9YVB8</accession>
<evidence type="ECO:0000313" key="4">
    <source>
        <dbReference type="Proteomes" id="UP000293300"/>
    </source>
</evidence>
<gene>
    <name evidence="3" type="ORF">EZL74_09330</name>
</gene>
<dbReference type="Proteomes" id="UP000293300">
    <property type="component" value="Unassembled WGS sequence"/>
</dbReference>
<feature type="compositionally biased region" description="Basic and acidic residues" evidence="1">
    <location>
        <begin position="25"/>
        <end position="78"/>
    </location>
</feature>
<dbReference type="RefSeq" id="WP_131476342.1">
    <property type="nucleotide sequence ID" value="NZ_SJPE01000010.1"/>
</dbReference>
<organism evidence="3 4">
    <name type="scientific">Flavobacterium silvisoli</name>
    <dbReference type="NCBI Taxonomy" id="2529433"/>
    <lineage>
        <taxon>Bacteria</taxon>
        <taxon>Pseudomonadati</taxon>
        <taxon>Bacteroidota</taxon>
        <taxon>Flavobacteriia</taxon>
        <taxon>Flavobacteriales</taxon>
        <taxon>Flavobacteriaceae</taxon>
        <taxon>Flavobacterium</taxon>
    </lineage>
</organism>
<feature type="signal peptide" evidence="2">
    <location>
        <begin position="1"/>
        <end position="20"/>
    </location>
</feature>
<evidence type="ECO:0000256" key="1">
    <source>
        <dbReference type="SAM" id="MobiDB-lite"/>
    </source>
</evidence>
<evidence type="ECO:0000256" key="2">
    <source>
        <dbReference type="SAM" id="SignalP"/>
    </source>
</evidence>
<name>A0A4Q9YVB8_9FLAO</name>
<feature type="chain" id="PRO_5020530906" evidence="2">
    <location>
        <begin position="21"/>
        <end position="84"/>
    </location>
</feature>
<keyword evidence="4" id="KW-1185">Reference proteome</keyword>
<dbReference type="AlphaFoldDB" id="A0A4Q9YVB8"/>
<comment type="caution">
    <text evidence="3">The sequence shown here is derived from an EMBL/GenBank/DDBJ whole genome shotgun (WGS) entry which is preliminary data.</text>
</comment>
<protein>
    <submittedName>
        <fullName evidence="3">Uncharacterized protein</fullName>
    </submittedName>
</protein>
<dbReference type="EMBL" id="SJPE01000010">
    <property type="protein sequence ID" value="TBX67675.1"/>
    <property type="molecule type" value="Genomic_DNA"/>
</dbReference>
<feature type="region of interest" description="Disordered" evidence="1">
    <location>
        <begin position="16"/>
        <end position="84"/>
    </location>
</feature>
<reference evidence="3 4" key="1">
    <citation type="submission" date="2019-02" db="EMBL/GenBank/DDBJ databases">
        <title>Flavobacterium sp. RD-2-33 isolated from forest soil.</title>
        <authorList>
            <person name="Chaudhary D.K."/>
        </authorList>
    </citation>
    <scope>NUCLEOTIDE SEQUENCE [LARGE SCALE GENOMIC DNA]</scope>
    <source>
        <strain evidence="3 4">RD-2-33</strain>
    </source>
</reference>
<proteinExistence type="predicted"/>
<keyword evidence="2" id="KW-0732">Signal</keyword>
<evidence type="ECO:0000313" key="3">
    <source>
        <dbReference type="EMBL" id="TBX67675.1"/>
    </source>
</evidence>
<dbReference type="OrthoDB" id="1264860at2"/>